<keyword evidence="4" id="KW-0336">GPI-anchor</keyword>
<dbReference type="GO" id="GO:0098552">
    <property type="term" value="C:side of membrane"/>
    <property type="evidence" value="ECO:0007669"/>
    <property type="project" value="UniProtKB-KW"/>
</dbReference>
<organism evidence="11 12">
    <name type="scientific">Striga hermonthica</name>
    <name type="common">Purple witchweed</name>
    <name type="synonym">Buchnera hermonthica</name>
    <dbReference type="NCBI Taxonomy" id="68872"/>
    <lineage>
        <taxon>Eukaryota</taxon>
        <taxon>Viridiplantae</taxon>
        <taxon>Streptophyta</taxon>
        <taxon>Embryophyta</taxon>
        <taxon>Tracheophyta</taxon>
        <taxon>Spermatophyta</taxon>
        <taxon>Magnoliopsida</taxon>
        <taxon>eudicotyledons</taxon>
        <taxon>Gunneridae</taxon>
        <taxon>Pentapetalae</taxon>
        <taxon>asterids</taxon>
        <taxon>lamiids</taxon>
        <taxon>Lamiales</taxon>
        <taxon>Orobanchaceae</taxon>
        <taxon>Buchnereae</taxon>
        <taxon>Striga</taxon>
    </lineage>
</organism>
<evidence type="ECO:0000256" key="7">
    <source>
        <dbReference type="ARBA" id="ARBA00023180"/>
    </source>
</evidence>
<keyword evidence="6" id="KW-1015">Disulfide bond</keyword>
<dbReference type="CDD" id="cd00010">
    <property type="entry name" value="AAI_LTSS"/>
    <property type="match status" value="1"/>
</dbReference>
<evidence type="ECO:0000256" key="2">
    <source>
        <dbReference type="ARBA" id="ARBA00009748"/>
    </source>
</evidence>
<comment type="similarity">
    <text evidence="2">Belongs to the plant LTP family.</text>
</comment>
<dbReference type="Proteomes" id="UP001153555">
    <property type="component" value="Unassembled WGS sequence"/>
</dbReference>
<feature type="signal peptide" evidence="9">
    <location>
        <begin position="1"/>
        <end position="24"/>
    </location>
</feature>
<dbReference type="EMBL" id="CACSLK010014283">
    <property type="protein sequence ID" value="CAA0816711.1"/>
    <property type="molecule type" value="Genomic_DNA"/>
</dbReference>
<keyword evidence="4" id="KW-0472">Membrane</keyword>
<dbReference type="InterPro" id="IPR036312">
    <property type="entry name" value="Bifun_inhib/LTP/seed_sf"/>
</dbReference>
<keyword evidence="12" id="KW-1185">Reference proteome</keyword>
<evidence type="ECO:0000256" key="4">
    <source>
        <dbReference type="ARBA" id="ARBA00022622"/>
    </source>
</evidence>
<evidence type="ECO:0000256" key="5">
    <source>
        <dbReference type="ARBA" id="ARBA00022729"/>
    </source>
</evidence>
<evidence type="ECO:0000313" key="11">
    <source>
        <dbReference type="EMBL" id="CAA0816711.1"/>
    </source>
</evidence>
<sequence>MEITLSLTFFATILISTLPLPTVAQFDNCTDEIGSLSPCFGYIGQRDEFPPPECCYRLEDVVESKPDCLCEVLRGDEGVNRTRFSELPSVCGVRTPSFGNCYYEGKKKKEKKNKAFL</sequence>
<keyword evidence="7" id="KW-0325">Glycoprotein</keyword>
<keyword evidence="8" id="KW-0449">Lipoprotein</keyword>
<evidence type="ECO:0000256" key="1">
    <source>
        <dbReference type="ARBA" id="ARBA00004609"/>
    </source>
</evidence>
<dbReference type="OrthoDB" id="911994at2759"/>
<dbReference type="Pfam" id="PF14368">
    <property type="entry name" value="LTP_2"/>
    <property type="match status" value="1"/>
</dbReference>
<dbReference type="Gene3D" id="1.10.110.10">
    <property type="entry name" value="Plant lipid-transfer and hydrophobic proteins"/>
    <property type="match status" value="1"/>
</dbReference>
<accession>A0A9N7MV15</accession>
<comment type="caution">
    <text evidence="11">The sequence shown here is derived from an EMBL/GenBank/DDBJ whole genome shotgun (WGS) entry which is preliminary data.</text>
</comment>
<evidence type="ECO:0000256" key="3">
    <source>
        <dbReference type="ARBA" id="ARBA00022475"/>
    </source>
</evidence>
<keyword evidence="5 9" id="KW-0732">Signal</keyword>
<evidence type="ECO:0000256" key="8">
    <source>
        <dbReference type="ARBA" id="ARBA00023288"/>
    </source>
</evidence>
<evidence type="ECO:0000256" key="9">
    <source>
        <dbReference type="SAM" id="SignalP"/>
    </source>
</evidence>
<dbReference type="AlphaFoldDB" id="A0A9N7MV15"/>
<reference evidence="11" key="1">
    <citation type="submission" date="2019-12" db="EMBL/GenBank/DDBJ databases">
        <authorList>
            <person name="Scholes J."/>
        </authorList>
    </citation>
    <scope>NUCLEOTIDE SEQUENCE</scope>
</reference>
<dbReference type="InterPro" id="IPR043325">
    <property type="entry name" value="LTSS"/>
</dbReference>
<feature type="domain" description="Bifunctional inhibitor/plant lipid transfer protein/seed storage helical" evidence="10">
    <location>
        <begin position="29"/>
        <end position="101"/>
    </location>
</feature>
<evidence type="ECO:0000259" key="10">
    <source>
        <dbReference type="SMART" id="SM00499"/>
    </source>
</evidence>
<name>A0A9N7MV15_STRHE</name>
<dbReference type="InterPro" id="IPR016140">
    <property type="entry name" value="Bifunc_inhib/LTP/seed_store"/>
</dbReference>
<dbReference type="SMART" id="SM00499">
    <property type="entry name" value="AAI"/>
    <property type="match status" value="1"/>
</dbReference>
<gene>
    <name evidence="11" type="ORF">SHERM_16577</name>
</gene>
<proteinExistence type="inferred from homology"/>
<dbReference type="SUPFAM" id="SSF47699">
    <property type="entry name" value="Bifunctional inhibitor/lipid-transfer protein/seed storage 2S albumin"/>
    <property type="match status" value="1"/>
</dbReference>
<evidence type="ECO:0000313" key="12">
    <source>
        <dbReference type="Proteomes" id="UP001153555"/>
    </source>
</evidence>
<dbReference type="GO" id="GO:0005886">
    <property type="term" value="C:plasma membrane"/>
    <property type="evidence" value="ECO:0007669"/>
    <property type="project" value="UniProtKB-SubCell"/>
</dbReference>
<comment type="subcellular location">
    <subcellularLocation>
        <location evidence="1">Cell membrane</location>
        <topology evidence="1">Lipid-anchor</topology>
        <topology evidence="1">GPI-anchor</topology>
    </subcellularLocation>
</comment>
<dbReference type="PANTHER" id="PTHR33044">
    <property type="entry name" value="BIFUNCTIONAL INHIBITOR/LIPID-TRANSFER PROTEIN/SEED STORAGE 2S ALBUMIN SUPERFAMILY PROTEIN-RELATED"/>
    <property type="match status" value="1"/>
</dbReference>
<evidence type="ECO:0000256" key="6">
    <source>
        <dbReference type="ARBA" id="ARBA00023157"/>
    </source>
</evidence>
<protein>
    <submittedName>
        <fullName evidence="11">Bifunctional inhibitor/lipid-transfer protein/seed storage 2S albumin superfamily protein</fullName>
    </submittedName>
</protein>
<keyword evidence="3" id="KW-1003">Cell membrane</keyword>
<feature type="chain" id="PRO_5040350468" evidence="9">
    <location>
        <begin position="25"/>
        <end position="117"/>
    </location>
</feature>